<dbReference type="Proteomes" id="UP000186817">
    <property type="component" value="Unassembled WGS sequence"/>
</dbReference>
<feature type="region of interest" description="Disordered" evidence="1">
    <location>
        <begin position="153"/>
        <end position="175"/>
    </location>
</feature>
<gene>
    <name evidence="2" type="ORF">AK812_SmicGene17244</name>
</gene>
<organism evidence="2 3">
    <name type="scientific">Symbiodinium microadriaticum</name>
    <name type="common">Dinoflagellate</name>
    <name type="synonym">Zooxanthella microadriatica</name>
    <dbReference type="NCBI Taxonomy" id="2951"/>
    <lineage>
        <taxon>Eukaryota</taxon>
        <taxon>Sar</taxon>
        <taxon>Alveolata</taxon>
        <taxon>Dinophyceae</taxon>
        <taxon>Suessiales</taxon>
        <taxon>Symbiodiniaceae</taxon>
        <taxon>Symbiodinium</taxon>
    </lineage>
</organism>
<sequence>MRRLFGVHGGAASWHAPRRLRVLEKLSWVPPPEASGGEETGDSEGPLEGLFEGLPHAPAEAAEEAPKGAPKAPKEKKKKEKKEKPTFGVCSRRYGKGYGGWGGGWGDKGWGGKGYGYGYPPFGPWDGGKAWASTVQGAPDSCKKLGTAKNSGPIGEGARFGFKGKGKGKGKSPLKVAATPGYRISSVM</sequence>
<evidence type="ECO:0000256" key="1">
    <source>
        <dbReference type="SAM" id="MobiDB-lite"/>
    </source>
</evidence>
<dbReference type="EMBL" id="LSRX01000339">
    <property type="protein sequence ID" value="OLQ00116.1"/>
    <property type="molecule type" value="Genomic_DNA"/>
</dbReference>
<evidence type="ECO:0000313" key="3">
    <source>
        <dbReference type="Proteomes" id="UP000186817"/>
    </source>
</evidence>
<proteinExistence type="predicted"/>
<feature type="region of interest" description="Disordered" evidence="1">
    <location>
        <begin position="29"/>
        <end position="86"/>
    </location>
</feature>
<comment type="caution">
    <text evidence="2">The sequence shown here is derived from an EMBL/GenBank/DDBJ whole genome shotgun (WGS) entry which is preliminary data.</text>
</comment>
<evidence type="ECO:0000313" key="2">
    <source>
        <dbReference type="EMBL" id="OLQ00116.1"/>
    </source>
</evidence>
<protein>
    <submittedName>
        <fullName evidence="2">Uncharacterized protein</fullName>
    </submittedName>
</protein>
<dbReference type="AlphaFoldDB" id="A0A1Q9DY60"/>
<keyword evidence="3" id="KW-1185">Reference proteome</keyword>
<name>A0A1Q9DY60_SYMMI</name>
<dbReference type="OrthoDB" id="10438053at2759"/>
<accession>A0A1Q9DY60</accession>
<reference evidence="2 3" key="1">
    <citation type="submission" date="2016-02" db="EMBL/GenBank/DDBJ databases">
        <title>Genome analysis of coral dinoflagellate symbionts highlights evolutionary adaptations to a symbiotic lifestyle.</title>
        <authorList>
            <person name="Aranda M."/>
            <person name="Li Y."/>
            <person name="Liew Y.J."/>
            <person name="Baumgarten S."/>
            <person name="Simakov O."/>
            <person name="Wilson M."/>
            <person name="Piel J."/>
            <person name="Ashoor H."/>
            <person name="Bougouffa S."/>
            <person name="Bajic V.B."/>
            <person name="Ryu T."/>
            <person name="Ravasi T."/>
            <person name="Bayer T."/>
            <person name="Micklem G."/>
            <person name="Kim H."/>
            <person name="Bhak J."/>
            <person name="Lajeunesse T.C."/>
            <person name="Voolstra C.R."/>
        </authorList>
    </citation>
    <scope>NUCLEOTIDE SEQUENCE [LARGE SCALE GENOMIC DNA]</scope>
    <source>
        <strain evidence="2 3">CCMP2467</strain>
    </source>
</reference>
<feature type="compositionally biased region" description="Basic residues" evidence="1">
    <location>
        <begin position="162"/>
        <end position="172"/>
    </location>
</feature>